<protein>
    <recommendedName>
        <fullName evidence="3">Fibronectin type-III domain-containing protein</fullName>
    </recommendedName>
</protein>
<dbReference type="Gene3D" id="2.60.40.10">
    <property type="entry name" value="Immunoglobulins"/>
    <property type="match status" value="1"/>
</dbReference>
<name>A0A2P4YL14_9STRA</name>
<keyword evidence="5" id="KW-1185">Reference proteome</keyword>
<dbReference type="Gene3D" id="1.25.10.10">
    <property type="entry name" value="Leucine-rich Repeat Variant"/>
    <property type="match status" value="1"/>
</dbReference>
<reference evidence="4 5" key="1">
    <citation type="journal article" date="2017" name="Genome Biol. Evol.">
        <title>Phytophthora megakarya and P. palmivora, closely related causal agents of cacao black pod rot, underwent increases in genome sizes and gene numbers by different mechanisms.</title>
        <authorList>
            <person name="Ali S.S."/>
            <person name="Shao J."/>
            <person name="Lary D.J."/>
            <person name="Kronmiller B."/>
            <person name="Shen D."/>
            <person name="Strem M.D."/>
            <person name="Amoako-Attah I."/>
            <person name="Akrofi A.Y."/>
            <person name="Begoude B.A."/>
            <person name="Ten Hoopen G.M."/>
            <person name="Coulibaly K."/>
            <person name="Kebe B.I."/>
            <person name="Melnick R.L."/>
            <person name="Guiltinan M.J."/>
            <person name="Tyler B.M."/>
            <person name="Meinhardt L.W."/>
            <person name="Bailey B.A."/>
        </authorList>
    </citation>
    <scope>NUCLEOTIDE SEQUENCE [LARGE SCALE GENOMIC DNA]</scope>
    <source>
        <strain evidence="5">sbr112.9</strain>
    </source>
</reference>
<proteinExistence type="predicted"/>
<organism evidence="4 5">
    <name type="scientific">Phytophthora palmivora</name>
    <dbReference type="NCBI Taxonomy" id="4796"/>
    <lineage>
        <taxon>Eukaryota</taxon>
        <taxon>Sar</taxon>
        <taxon>Stramenopiles</taxon>
        <taxon>Oomycota</taxon>
        <taxon>Peronosporomycetes</taxon>
        <taxon>Peronosporales</taxon>
        <taxon>Peronosporaceae</taxon>
        <taxon>Phytophthora</taxon>
    </lineage>
</organism>
<dbReference type="SUPFAM" id="SSF48371">
    <property type="entry name" value="ARM repeat"/>
    <property type="match status" value="1"/>
</dbReference>
<dbReference type="InterPro" id="IPR009003">
    <property type="entry name" value="Peptidase_S1_PA"/>
</dbReference>
<evidence type="ECO:0000313" key="5">
    <source>
        <dbReference type="Proteomes" id="UP000237271"/>
    </source>
</evidence>
<evidence type="ECO:0000256" key="1">
    <source>
        <dbReference type="ARBA" id="ARBA00023026"/>
    </source>
</evidence>
<dbReference type="CDD" id="cd00201">
    <property type="entry name" value="WW"/>
    <property type="match status" value="1"/>
</dbReference>
<dbReference type="InterPro" id="IPR043504">
    <property type="entry name" value="Peptidase_S1_PA_chymotrypsin"/>
</dbReference>
<dbReference type="Gene3D" id="1.20.5.190">
    <property type="match status" value="1"/>
</dbReference>
<dbReference type="OrthoDB" id="64552at2759"/>
<dbReference type="PROSITE" id="PS50096">
    <property type="entry name" value="IQ"/>
    <property type="match status" value="1"/>
</dbReference>
<sequence length="1007" mass="115479">MRGVGRRGGARGGGNSRRKTTAESSNDPKTSLVAEWRAHEEDCAARILQNQFRAFLSRQRMARLLLSVYEKHYDPIRKQHFYVNTLTNVSTWDKPLLLIRFLPGDHDIARGRVDLSPKEAAQRIQRVVRAFLAKKTIRQLVRENYMKLFDFENRVFYYFNTRTGERSEQKPPFFRRRPGTAGMTSKRTSRRNFNDDDDLEIEPFYFRKAVCKISSEGNSHGSGVIGRFCGILCVLADGKTLADEIMARSARAVCNYADERVAFPVLLAADTFFVGIKLPEDSAIRLQPLNRETQPQSPTKKSHKPRFDFALCALNEDQFLLAAGGNVQPLCFEMNDRKLGCGDLGSLRLGEHLEVVGHPHGKLQVLYQRQLARLVPNSINPHHLQYDQVTETGSAGCGVFTRGGKLIGIQQFAGPKEPPPMSCWYIKPILSTALALVTPYEPFILTSCIASTGVQVYWQLPRDWQPLRGLPVEYALEICRHSAHDTLHHEPFELIYSGPKTTHHIDNLHHDTMYSLRCRAVNRMKKSPWSSVVRFITLQQVSLAWRLRYCTSVKEAVKRMQQQQTDSQTQFRSVQWIYTQLEKREEADRVEWEIQTDGIRGDRGKPEIANQLKLEQELLECQGLQVLLDSISWFPGEKMTIALIVRLFLNLTRLQQSTKRFMTETSRFKVLCNLLRSHTLDCETKQATDDSAGEKESTHELQVALLCLELIGAVLNENGSAKVVFELCSGIELALSFLEHESYRHEPAAVGESCYILAVFSYENASAKWKIAENNGFALLQQVLLDHREQSRVLYWALITMGNVAYGLDESTARPQFEAEITSLALVDCVCECRVHFLSRLHELERSLVVAQARLDHLNMIHVGEETRNELDASTHLVETLTNVIADWKSNDVADAADYAFRYLLSEKQRRVQAASKRLMRKFLERTLSMAMEKWVEVTAFERHRAIFLMFIHTIRTRQLRPAFRRWEQTVREMRNHKSIMQTIGSGLAIDLTKKKKERYKMLVLQK</sequence>
<dbReference type="CDD" id="cd00063">
    <property type="entry name" value="FN3"/>
    <property type="match status" value="1"/>
</dbReference>
<dbReference type="InterPro" id="IPR011989">
    <property type="entry name" value="ARM-like"/>
</dbReference>
<accession>A0A2P4YL14</accession>
<evidence type="ECO:0000313" key="4">
    <source>
        <dbReference type="EMBL" id="POM78473.1"/>
    </source>
</evidence>
<keyword evidence="1" id="KW-0843">Virulence</keyword>
<feature type="region of interest" description="Disordered" evidence="2">
    <location>
        <begin position="1"/>
        <end position="30"/>
    </location>
</feature>
<dbReference type="Proteomes" id="UP000237271">
    <property type="component" value="Unassembled WGS sequence"/>
</dbReference>
<dbReference type="PROSITE" id="PS50853">
    <property type="entry name" value="FN3"/>
    <property type="match status" value="1"/>
</dbReference>
<dbReference type="InterPro" id="IPR016024">
    <property type="entry name" value="ARM-type_fold"/>
</dbReference>
<dbReference type="InterPro" id="IPR003961">
    <property type="entry name" value="FN3_dom"/>
</dbReference>
<gene>
    <name evidence="4" type="ORF">PHPALM_3996</name>
</gene>
<dbReference type="AlphaFoldDB" id="A0A2P4YL14"/>
<dbReference type="EMBL" id="NCKW01001996">
    <property type="protein sequence ID" value="POM78473.1"/>
    <property type="molecule type" value="Genomic_DNA"/>
</dbReference>
<dbReference type="InterPro" id="IPR013783">
    <property type="entry name" value="Ig-like_fold"/>
</dbReference>
<dbReference type="Gene3D" id="2.40.10.10">
    <property type="entry name" value="Trypsin-like serine proteases"/>
    <property type="match status" value="1"/>
</dbReference>
<feature type="domain" description="Fibronectin type-III" evidence="3">
    <location>
        <begin position="438"/>
        <end position="540"/>
    </location>
</feature>
<comment type="caution">
    <text evidence="4">The sequence shown here is derived from an EMBL/GenBank/DDBJ whole genome shotgun (WGS) entry which is preliminary data.</text>
</comment>
<feature type="region of interest" description="Disordered" evidence="2">
    <location>
        <begin position="166"/>
        <end position="194"/>
    </location>
</feature>
<dbReference type="InterPro" id="IPR036116">
    <property type="entry name" value="FN3_sf"/>
</dbReference>
<dbReference type="InterPro" id="IPR001202">
    <property type="entry name" value="WW_dom"/>
</dbReference>
<dbReference type="SUPFAM" id="SSF50494">
    <property type="entry name" value="Trypsin-like serine proteases"/>
    <property type="match status" value="1"/>
</dbReference>
<dbReference type="SUPFAM" id="SSF49265">
    <property type="entry name" value="Fibronectin type III"/>
    <property type="match status" value="1"/>
</dbReference>
<evidence type="ECO:0000259" key="3">
    <source>
        <dbReference type="PROSITE" id="PS50853"/>
    </source>
</evidence>
<evidence type="ECO:0000256" key="2">
    <source>
        <dbReference type="SAM" id="MobiDB-lite"/>
    </source>
</evidence>